<keyword evidence="3" id="KW-1185">Reference proteome</keyword>
<proteinExistence type="predicted"/>
<dbReference type="AlphaFoldDB" id="A0A314YV93"/>
<sequence length="110" mass="12112">MSESSKRRLVAGNRAQQQELQSRGCGSAQKVVAPEPLKFKLENHTLGERLKQLDSQNLRVEELAAAKEACQQVTSMQPAVIELLLRTTPICLLTLSPLHVLKNPSSLPTI</sequence>
<comment type="caution">
    <text evidence="2">The sequence shown here is derived from an EMBL/GenBank/DDBJ whole genome shotgun (WGS) entry which is preliminary data.</text>
</comment>
<evidence type="ECO:0000313" key="2">
    <source>
        <dbReference type="EMBL" id="PQQ10249.1"/>
    </source>
</evidence>
<name>A0A314YV93_PRUYE</name>
<protein>
    <submittedName>
        <fullName evidence="2">Uncharacterized protein</fullName>
    </submittedName>
</protein>
<evidence type="ECO:0000313" key="3">
    <source>
        <dbReference type="Proteomes" id="UP000250321"/>
    </source>
</evidence>
<gene>
    <name evidence="2" type="ORF">Pyn_25503</name>
</gene>
<reference evidence="2 3" key="1">
    <citation type="submission" date="2018-02" db="EMBL/GenBank/DDBJ databases">
        <title>Draft genome of wild Prunus yedoensis var. nudiflora.</title>
        <authorList>
            <person name="Baek S."/>
            <person name="Kim J.-H."/>
            <person name="Choi K."/>
            <person name="Kim G.-B."/>
            <person name="Cho A."/>
            <person name="Jang H."/>
            <person name="Shin C.-H."/>
            <person name="Yu H.-J."/>
            <person name="Mun J.-H."/>
        </authorList>
    </citation>
    <scope>NUCLEOTIDE SEQUENCE [LARGE SCALE GENOMIC DNA]</scope>
    <source>
        <strain evidence="3">cv. Jeju island</strain>
        <tissue evidence="2">Leaf</tissue>
    </source>
</reference>
<accession>A0A314YV93</accession>
<evidence type="ECO:0000256" key="1">
    <source>
        <dbReference type="SAM" id="MobiDB-lite"/>
    </source>
</evidence>
<dbReference type="Proteomes" id="UP000250321">
    <property type="component" value="Unassembled WGS sequence"/>
</dbReference>
<dbReference type="EMBL" id="PJQY01000529">
    <property type="protein sequence ID" value="PQQ10249.1"/>
    <property type="molecule type" value="Genomic_DNA"/>
</dbReference>
<feature type="region of interest" description="Disordered" evidence="1">
    <location>
        <begin position="1"/>
        <end position="28"/>
    </location>
</feature>
<organism evidence="2 3">
    <name type="scientific">Prunus yedoensis var. nudiflora</name>
    <dbReference type="NCBI Taxonomy" id="2094558"/>
    <lineage>
        <taxon>Eukaryota</taxon>
        <taxon>Viridiplantae</taxon>
        <taxon>Streptophyta</taxon>
        <taxon>Embryophyta</taxon>
        <taxon>Tracheophyta</taxon>
        <taxon>Spermatophyta</taxon>
        <taxon>Magnoliopsida</taxon>
        <taxon>eudicotyledons</taxon>
        <taxon>Gunneridae</taxon>
        <taxon>Pentapetalae</taxon>
        <taxon>rosids</taxon>
        <taxon>fabids</taxon>
        <taxon>Rosales</taxon>
        <taxon>Rosaceae</taxon>
        <taxon>Amygdaloideae</taxon>
        <taxon>Amygdaleae</taxon>
        <taxon>Prunus</taxon>
    </lineage>
</organism>